<keyword evidence="3" id="KW-0964">Secreted</keyword>
<keyword evidence="8" id="KW-1185">Reference proteome</keyword>
<evidence type="ECO:0000256" key="6">
    <source>
        <dbReference type="SAM" id="MobiDB-lite"/>
    </source>
</evidence>
<gene>
    <name evidence="9" type="primary">LOC101403100</name>
</gene>
<proteinExistence type="inferred from homology"/>
<sequence length="108" mass="11916">MTAHVILLWLLAASVLGDPDSAGRRPGHQVPQHRGRLCSLGTCQAHRLPEIIYWLHSASTKEPSGKAGRQPQDPRSYGRRRRRGATVPGRLQDPSPRQRSPRSAQLAA</sequence>
<comment type="similarity">
    <text evidence="2">Belongs to the adrenomedullin family.</text>
</comment>
<name>A0ABM0I523_CERSS</name>
<dbReference type="InterPro" id="IPR051665">
    <property type="entry name" value="Adrenomedullin-reg_peptide"/>
</dbReference>
<evidence type="ECO:0000256" key="5">
    <source>
        <dbReference type="ARBA" id="ARBA00023157"/>
    </source>
</evidence>
<feature type="compositionally biased region" description="Polar residues" evidence="6">
    <location>
        <begin position="95"/>
        <end position="108"/>
    </location>
</feature>
<evidence type="ECO:0000256" key="2">
    <source>
        <dbReference type="ARBA" id="ARBA00010575"/>
    </source>
</evidence>
<organism evidence="8 9">
    <name type="scientific">Ceratotherium simum simum</name>
    <name type="common">Southern white rhinoceros</name>
    <dbReference type="NCBI Taxonomy" id="73337"/>
    <lineage>
        <taxon>Eukaryota</taxon>
        <taxon>Metazoa</taxon>
        <taxon>Chordata</taxon>
        <taxon>Craniata</taxon>
        <taxon>Vertebrata</taxon>
        <taxon>Euteleostomi</taxon>
        <taxon>Mammalia</taxon>
        <taxon>Eutheria</taxon>
        <taxon>Laurasiatheria</taxon>
        <taxon>Perissodactyla</taxon>
        <taxon>Rhinocerotidae</taxon>
        <taxon>Ceratotherium</taxon>
    </lineage>
</organism>
<dbReference type="PANTHER" id="PTHR23414">
    <property type="entry name" value="ADRENOMEDULLIN, ADM"/>
    <property type="match status" value="1"/>
</dbReference>
<evidence type="ECO:0000256" key="7">
    <source>
        <dbReference type="SAM" id="SignalP"/>
    </source>
</evidence>
<dbReference type="Proteomes" id="UP000694910">
    <property type="component" value="Unplaced"/>
</dbReference>
<keyword evidence="4 7" id="KW-0732">Signal</keyword>
<feature type="chain" id="PRO_5045710183" evidence="7">
    <location>
        <begin position="18"/>
        <end position="108"/>
    </location>
</feature>
<evidence type="ECO:0000313" key="8">
    <source>
        <dbReference type="Proteomes" id="UP000694910"/>
    </source>
</evidence>
<feature type="region of interest" description="Disordered" evidence="6">
    <location>
        <begin position="59"/>
        <end position="108"/>
    </location>
</feature>
<dbReference type="GeneID" id="101403100"/>
<dbReference type="RefSeq" id="XP_004440484.1">
    <property type="nucleotide sequence ID" value="XM_004440427.2"/>
</dbReference>
<feature type="signal peptide" evidence="7">
    <location>
        <begin position="1"/>
        <end position="17"/>
    </location>
</feature>
<keyword evidence="5" id="KW-1015">Disulfide bond</keyword>
<accession>A0ABM0I523</accession>
<evidence type="ECO:0000256" key="4">
    <source>
        <dbReference type="ARBA" id="ARBA00022729"/>
    </source>
</evidence>
<protein>
    <submittedName>
        <fullName evidence="9">Adrenomedullin-5-like protein</fullName>
    </submittedName>
</protein>
<dbReference type="PANTHER" id="PTHR23414:SF6">
    <property type="entry name" value="ADRENOMEDULLIN-5-LIKE PROTEIN-RELATED"/>
    <property type="match status" value="1"/>
</dbReference>
<evidence type="ECO:0000256" key="3">
    <source>
        <dbReference type="ARBA" id="ARBA00022525"/>
    </source>
</evidence>
<evidence type="ECO:0000313" key="9">
    <source>
        <dbReference type="RefSeq" id="XP_004440484.1"/>
    </source>
</evidence>
<evidence type="ECO:0000256" key="1">
    <source>
        <dbReference type="ARBA" id="ARBA00004613"/>
    </source>
</evidence>
<reference evidence="9" key="1">
    <citation type="submission" date="2025-08" db="UniProtKB">
        <authorList>
            <consortium name="RefSeq"/>
        </authorList>
    </citation>
    <scope>IDENTIFICATION</scope>
</reference>
<comment type="subcellular location">
    <subcellularLocation>
        <location evidence="1">Secreted</location>
    </subcellularLocation>
</comment>